<accession>A0ABU2WK23</accession>
<reference evidence="2 3" key="1">
    <citation type="submission" date="2023-09" db="EMBL/GenBank/DDBJ databases">
        <authorList>
            <person name="Rey-Velasco X."/>
        </authorList>
    </citation>
    <scope>NUCLEOTIDE SEQUENCE [LARGE SCALE GENOMIC DNA]</scope>
    <source>
        <strain evidence="2 3">W345</strain>
    </source>
</reference>
<organism evidence="2 3">
    <name type="scientific">Banduia mediterranea</name>
    <dbReference type="NCBI Taxonomy" id="3075609"/>
    <lineage>
        <taxon>Bacteria</taxon>
        <taxon>Pseudomonadati</taxon>
        <taxon>Pseudomonadota</taxon>
        <taxon>Gammaproteobacteria</taxon>
        <taxon>Nevskiales</taxon>
        <taxon>Algiphilaceae</taxon>
        <taxon>Banduia</taxon>
    </lineage>
</organism>
<dbReference type="Proteomes" id="UP001254608">
    <property type="component" value="Unassembled WGS sequence"/>
</dbReference>
<protein>
    <submittedName>
        <fullName evidence="2">Uncharacterized protein</fullName>
    </submittedName>
</protein>
<gene>
    <name evidence="2" type="ORF">RM530_12765</name>
</gene>
<proteinExistence type="predicted"/>
<keyword evidence="1" id="KW-0732">Signal</keyword>
<name>A0ABU2WK23_9GAMM</name>
<dbReference type="EMBL" id="JAVRIC010000018">
    <property type="protein sequence ID" value="MDT0498231.1"/>
    <property type="molecule type" value="Genomic_DNA"/>
</dbReference>
<evidence type="ECO:0000256" key="1">
    <source>
        <dbReference type="SAM" id="SignalP"/>
    </source>
</evidence>
<sequence length="226" mass="22728">MSNGLNLNSILNIASIAGAAFTGGASLMLNAAMQAASQVGAQALGSAMQSLGIGAKQMDAAIDAFQAGFALATGDAQGFAQELGELASGIQSAANHQGANGEYTGDLDRAVSDLTQDITDALIDARRDARDGESAVSGSSEGKSWLVAIAEALGKAMGEHAANMVGYANDMNNATGGGDDPEAAREFASLQSKMQGEAQMFSIASSTMSTTIKAIGEGLSSVARKQ</sequence>
<dbReference type="RefSeq" id="WP_311365602.1">
    <property type="nucleotide sequence ID" value="NZ_JAVRIC010000018.1"/>
</dbReference>
<keyword evidence="3" id="KW-1185">Reference proteome</keyword>
<evidence type="ECO:0000313" key="2">
    <source>
        <dbReference type="EMBL" id="MDT0498231.1"/>
    </source>
</evidence>
<feature type="signal peptide" evidence="1">
    <location>
        <begin position="1"/>
        <end position="19"/>
    </location>
</feature>
<evidence type="ECO:0000313" key="3">
    <source>
        <dbReference type="Proteomes" id="UP001254608"/>
    </source>
</evidence>
<comment type="caution">
    <text evidence="2">The sequence shown here is derived from an EMBL/GenBank/DDBJ whole genome shotgun (WGS) entry which is preliminary data.</text>
</comment>
<feature type="chain" id="PRO_5046865656" evidence="1">
    <location>
        <begin position="20"/>
        <end position="226"/>
    </location>
</feature>